<dbReference type="EMBL" id="JAYFUL010000027">
    <property type="protein sequence ID" value="MEA5259193.1"/>
    <property type="molecule type" value="Genomic_DNA"/>
</dbReference>
<keyword evidence="2" id="KW-1185">Reference proteome</keyword>
<gene>
    <name evidence="1" type="ORF">VB264_15460</name>
</gene>
<dbReference type="Proteomes" id="UP001304671">
    <property type="component" value="Unassembled WGS sequence"/>
</dbReference>
<proteinExistence type="predicted"/>
<dbReference type="Gene3D" id="3.20.20.190">
    <property type="entry name" value="Phosphatidylinositol (PI) phosphodiesterase"/>
    <property type="match status" value="1"/>
</dbReference>
<dbReference type="RefSeq" id="WP_323250703.1">
    <property type="nucleotide sequence ID" value="NZ_JAYFUL010000027.1"/>
</dbReference>
<protein>
    <submittedName>
        <fullName evidence="1">Phosphatidylinositol-specific phospholipase C1-like protein</fullName>
    </submittedName>
</protein>
<dbReference type="InterPro" id="IPR032075">
    <property type="entry name" value="PI-PLC-C1"/>
</dbReference>
<dbReference type="SUPFAM" id="SSF51695">
    <property type="entry name" value="PLC-like phosphodiesterases"/>
    <property type="match status" value="1"/>
</dbReference>
<name>A0ABU5QQ28_9BACT</name>
<sequence length="355" mass="40606">MKLFLIAAVIVAFGFSISTKNLDQLTINKIQVIGSHNSYKVAIDSTLFKLISENNKSDLSGLEYSHPPITTQLDLGLRNLEIDIYSDTLGGKYAEPFGLKLVKNQPPFDTEKKMRLPGFKVFHVQDIDFRSHHPLFKDYLIELKEWSKKNPKHEPIFITMNAKDDEIKKPGFIIPEKFVAKTFDALEGDIKHYLGEEKLIKPADIQGNYSTLENAVLKSNWPKLKNARGKFIFVLDEEGAKRNMFIEHHPSLKGRIMFVNALPNTPEAAILILNDPKKNQALIKQYVESGYIVRTRADAETIQARKNDFSQFEAAKLSGAQIISTDYYLKSNHFVSEYRVSFENDAFIRKNPLFY</sequence>
<organism evidence="1 2">
    <name type="scientific">Arcicella aquatica</name>
    <dbReference type="NCBI Taxonomy" id="217141"/>
    <lineage>
        <taxon>Bacteria</taxon>
        <taxon>Pseudomonadati</taxon>
        <taxon>Bacteroidota</taxon>
        <taxon>Cytophagia</taxon>
        <taxon>Cytophagales</taxon>
        <taxon>Flectobacillaceae</taxon>
        <taxon>Arcicella</taxon>
    </lineage>
</organism>
<dbReference type="CDD" id="cd08589">
    <property type="entry name" value="PI-PLCc_SaPLC1_like"/>
    <property type="match status" value="1"/>
</dbReference>
<evidence type="ECO:0000313" key="2">
    <source>
        <dbReference type="Proteomes" id="UP001304671"/>
    </source>
</evidence>
<reference evidence="1 2" key="1">
    <citation type="submission" date="2023-12" db="EMBL/GenBank/DDBJ databases">
        <title>Novel species of the genus Arcicella isolated from rivers.</title>
        <authorList>
            <person name="Lu H."/>
        </authorList>
    </citation>
    <scope>NUCLEOTIDE SEQUENCE [LARGE SCALE GENOMIC DNA]</scope>
    <source>
        <strain evidence="1 2">LMG 21963</strain>
    </source>
</reference>
<dbReference type="InterPro" id="IPR017946">
    <property type="entry name" value="PLC-like_Pdiesterase_TIM-brl"/>
</dbReference>
<evidence type="ECO:0000313" key="1">
    <source>
        <dbReference type="EMBL" id="MEA5259193.1"/>
    </source>
</evidence>
<accession>A0ABU5QQ28</accession>
<dbReference type="Pfam" id="PF16670">
    <property type="entry name" value="PI-PLC-C1"/>
    <property type="match status" value="1"/>
</dbReference>
<comment type="caution">
    <text evidence="1">The sequence shown here is derived from an EMBL/GenBank/DDBJ whole genome shotgun (WGS) entry which is preliminary data.</text>
</comment>